<comment type="function">
    <text evidence="1">May be involved in a process influencing telomere capping.</text>
</comment>
<comment type="subcellular location">
    <subcellularLocation>
        <location evidence="3">Cytoplasm</location>
    </subcellularLocation>
    <subcellularLocation>
        <location evidence="2">Nucleus</location>
    </subcellularLocation>
</comment>
<evidence type="ECO:0000256" key="5">
    <source>
        <dbReference type="ARBA" id="ARBA00015162"/>
    </source>
</evidence>
<gene>
    <name evidence="10" type="ORF">TARUN_3440</name>
</gene>
<feature type="region of interest" description="Disordered" evidence="8">
    <location>
        <begin position="350"/>
        <end position="372"/>
    </location>
</feature>
<evidence type="ECO:0000256" key="1">
    <source>
        <dbReference type="ARBA" id="ARBA00002738"/>
    </source>
</evidence>
<organism evidence="10 11">
    <name type="scientific">Trichoderma arundinaceum</name>
    <dbReference type="NCBI Taxonomy" id="490622"/>
    <lineage>
        <taxon>Eukaryota</taxon>
        <taxon>Fungi</taxon>
        <taxon>Dikarya</taxon>
        <taxon>Ascomycota</taxon>
        <taxon>Pezizomycotina</taxon>
        <taxon>Sordariomycetes</taxon>
        <taxon>Hypocreomycetidae</taxon>
        <taxon>Hypocreales</taxon>
        <taxon>Hypocreaceae</taxon>
        <taxon>Trichoderma</taxon>
    </lineage>
</organism>
<dbReference type="GO" id="GO:0005737">
    <property type="term" value="C:cytoplasm"/>
    <property type="evidence" value="ECO:0007669"/>
    <property type="project" value="UniProtKB-SubCell"/>
</dbReference>
<comment type="caution">
    <text evidence="10">The sequence shown here is derived from an EMBL/GenBank/DDBJ whole genome shotgun (WGS) entry which is preliminary data.</text>
</comment>
<evidence type="ECO:0000256" key="6">
    <source>
        <dbReference type="ARBA" id="ARBA00022490"/>
    </source>
</evidence>
<reference evidence="10 11" key="1">
    <citation type="journal article" date="2018" name="PLoS Pathog.">
        <title>Evolution of structural diversity of trichothecenes, a family of toxins produced by plant pathogenic and entomopathogenic fungi.</title>
        <authorList>
            <person name="Proctor R.H."/>
            <person name="McCormick S.P."/>
            <person name="Kim H.S."/>
            <person name="Cardoza R.E."/>
            <person name="Stanley A.M."/>
            <person name="Lindo L."/>
            <person name="Kelly A."/>
            <person name="Brown D.W."/>
            <person name="Lee T."/>
            <person name="Vaughan M.M."/>
            <person name="Alexander N.J."/>
            <person name="Busman M."/>
            <person name="Gutierrez S."/>
        </authorList>
    </citation>
    <scope>NUCLEOTIDE SEQUENCE [LARGE SCALE GENOMIC DNA]</scope>
    <source>
        <strain evidence="10 11">IBT 40837</strain>
    </source>
</reference>
<keyword evidence="7" id="KW-0539">Nucleus</keyword>
<keyword evidence="11" id="KW-1185">Reference proteome</keyword>
<name>A0A395NS82_TRIAR</name>
<feature type="compositionally biased region" description="Polar residues" evidence="8">
    <location>
        <begin position="107"/>
        <end position="120"/>
    </location>
</feature>
<dbReference type="PANTHER" id="PTHR41391">
    <property type="entry name" value="RESTRICTION OF TELOMERE CAPPING PROTEIN 4"/>
    <property type="match status" value="1"/>
</dbReference>
<evidence type="ECO:0000313" key="11">
    <source>
        <dbReference type="Proteomes" id="UP000266272"/>
    </source>
</evidence>
<dbReference type="InterPro" id="IPR028094">
    <property type="entry name" value="RTC4_C"/>
</dbReference>
<protein>
    <recommendedName>
        <fullName evidence="5">Restriction of telomere capping protein 4</fullName>
    </recommendedName>
</protein>
<feature type="compositionally biased region" description="Low complexity" evidence="8">
    <location>
        <begin position="168"/>
        <end position="182"/>
    </location>
</feature>
<feature type="region of interest" description="Disordered" evidence="8">
    <location>
        <begin position="1"/>
        <end position="338"/>
    </location>
</feature>
<dbReference type="Proteomes" id="UP000266272">
    <property type="component" value="Unassembled WGS sequence"/>
</dbReference>
<dbReference type="PANTHER" id="PTHR41391:SF1">
    <property type="entry name" value="RESTRICTION OF TELOMERE CAPPING PROTEIN 4"/>
    <property type="match status" value="1"/>
</dbReference>
<feature type="compositionally biased region" description="Acidic residues" evidence="8">
    <location>
        <begin position="269"/>
        <end position="282"/>
    </location>
</feature>
<evidence type="ECO:0000256" key="7">
    <source>
        <dbReference type="ARBA" id="ARBA00023242"/>
    </source>
</evidence>
<dbReference type="EMBL" id="PXOA01000194">
    <property type="protein sequence ID" value="RFU78794.1"/>
    <property type="molecule type" value="Genomic_DNA"/>
</dbReference>
<evidence type="ECO:0000313" key="10">
    <source>
        <dbReference type="EMBL" id="RFU78794.1"/>
    </source>
</evidence>
<dbReference type="SMART" id="SM01312">
    <property type="entry name" value="RTC4"/>
    <property type="match status" value="1"/>
</dbReference>
<evidence type="ECO:0000256" key="8">
    <source>
        <dbReference type="SAM" id="MobiDB-lite"/>
    </source>
</evidence>
<dbReference type="AlphaFoldDB" id="A0A395NS82"/>
<accession>A0A395NS82</accession>
<feature type="domain" description="Restriction of telomere capping protein 4 C-terminal" evidence="9">
    <location>
        <begin position="457"/>
        <end position="572"/>
    </location>
</feature>
<evidence type="ECO:0000259" key="9">
    <source>
        <dbReference type="SMART" id="SM01312"/>
    </source>
</evidence>
<comment type="similarity">
    <text evidence="4">Belongs to the RTC4 family.</text>
</comment>
<dbReference type="InterPro" id="IPR039024">
    <property type="entry name" value="RTC4"/>
</dbReference>
<dbReference type="STRING" id="490622.A0A395NS82"/>
<evidence type="ECO:0000256" key="2">
    <source>
        <dbReference type="ARBA" id="ARBA00004123"/>
    </source>
</evidence>
<sequence>MGTPPVRRVGLSYRDSPGRLLKSVKSNTETTTTIAAAPKPESRLRGGRPQIKVPAPIPDDIFAPPLASSDSEDDELVGNPEFNLESGRQPQPLDDSSDSDGPPRGEISSTNFTSLGQSGKRQSRRTRAQEEKAASQLVKEAEAPQPSKKRKRQSDASANKSKSRKNAPAEPDSSAQPSSSASHLTNDHGFTRQSRVKATFGKKTSGSQESRKSRASVEPSSAKFRPPPEFNDETPRKSSKFVLPDDDTFSSPLKNDLPHRLNLQNDDKPDTDDDDDDDDNDDAAVFSQPKSTTDDTDFVSKGKQRGKRKDNPLRPKKQNAAGKKEKDPTPDLSSPPAKFVMPAQLSDFALSKTSDGDDVDGNDFSDASSSDLSSLGSLFPDKDGQALCPWCGATVDMQQLKDFSKGKRLNVRMQTKFCESHKKKSAMATWESRSYPKVKWTGLEKRFKKHQVHLLNIINGEESHYRTALADKIEQGQARSMKKEENLNPGYYGPRGFNIMCDYLVKEFSDLLKKKAIHDKVIAGRGSAAFIQSVLVAELGVRLIMEDMHVSLEEAREILEESKALGELVHAEI</sequence>
<dbReference type="GO" id="GO:0005634">
    <property type="term" value="C:nucleus"/>
    <property type="evidence" value="ECO:0007669"/>
    <property type="project" value="UniProtKB-SubCell"/>
</dbReference>
<evidence type="ECO:0000256" key="3">
    <source>
        <dbReference type="ARBA" id="ARBA00004496"/>
    </source>
</evidence>
<proteinExistence type="inferred from homology"/>
<dbReference type="OrthoDB" id="128308at2759"/>
<evidence type="ECO:0000256" key="4">
    <source>
        <dbReference type="ARBA" id="ARBA00009461"/>
    </source>
</evidence>
<keyword evidence="6" id="KW-0963">Cytoplasm</keyword>
<feature type="compositionally biased region" description="Polar residues" evidence="8">
    <location>
        <begin position="24"/>
        <end position="34"/>
    </location>
</feature>
<dbReference type="Pfam" id="PF14474">
    <property type="entry name" value="RTC4"/>
    <property type="match status" value="1"/>
</dbReference>